<evidence type="ECO:0000256" key="1">
    <source>
        <dbReference type="ARBA" id="ARBA00010617"/>
    </source>
</evidence>
<protein>
    <submittedName>
        <fullName evidence="9">Cytochrome P450</fullName>
    </submittedName>
</protein>
<dbReference type="GO" id="GO:0004497">
    <property type="term" value="F:monooxygenase activity"/>
    <property type="evidence" value="ECO:0007669"/>
    <property type="project" value="UniProtKB-KW"/>
</dbReference>
<evidence type="ECO:0000256" key="6">
    <source>
        <dbReference type="ARBA" id="ARBA00023033"/>
    </source>
</evidence>
<evidence type="ECO:0000256" key="5">
    <source>
        <dbReference type="ARBA" id="ARBA00023004"/>
    </source>
</evidence>
<dbReference type="Proteomes" id="UP001359886">
    <property type="component" value="Unassembled WGS sequence"/>
</dbReference>
<evidence type="ECO:0000313" key="9">
    <source>
        <dbReference type="EMBL" id="MEJ8568583.1"/>
    </source>
</evidence>
<dbReference type="PRINTS" id="PR00385">
    <property type="entry name" value="P450"/>
</dbReference>
<comment type="similarity">
    <text evidence="1 7">Belongs to the cytochrome P450 family.</text>
</comment>
<dbReference type="SUPFAM" id="SSF48264">
    <property type="entry name" value="Cytochrome P450"/>
    <property type="match status" value="1"/>
</dbReference>
<feature type="region of interest" description="Disordered" evidence="8">
    <location>
        <begin position="1"/>
        <end position="33"/>
    </location>
</feature>
<sequence>MNTESDKSQCPVSGDRPLFPDYDPLAPDNKQDPWPILAKARREQPVFWMPQLQMYCVTRYEDVRTIQKDSRTYSNVGANFMRVPLPEGLEIPPGCPFPSVGESVANADGKVHKRLRKLMQPTFSRPAVAPFAPQIEKIANDLIDDFIADGKADLVSQFANKMAMRTIAAVLGFAVEDSAKFRAWTDQFLLLMGTPDMGEDEARTLWSGLIDWYLYIQDMIQDRRKNPQNDLVSALMAPPEDESIAPLTDEEIAANIIAFIVAGTDTTAIYITQTVRLLHREGLWQSVVEDRSQLERIMEETLRHTGVVRGLNRVTTCDTELSGVKIPAGSTIYWMGASANRDEEHFEDPDRFDPDRKNVFEHVAFSAGPHFCMGAPLARLEAKIAFNAIFDRLPTLRIPEQEVEFQPNFITPTPKRLLVEWDL</sequence>
<gene>
    <name evidence="9" type="ORF">V3330_13200</name>
</gene>
<proteinExistence type="inferred from homology"/>
<dbReference type="FunFam" id="1.10.630.10:FF:000018">
    <property type="entry name" value="Cytochrome P450 monooxygenase"/>
    <property type="match status" value="1"/>
</dbReference>
<dbReference type="PRINTS" id="PR00359">
    <property type="entry name" value="BP450"/>
</dbReference>
<dbReference type="InterPro" id="IPR002397">
    <property type="entry name" value="Cyt_P450_B"/>
</dbReference>
<evidence type="ECO:0000256" key="4">
    <source>
        <dbReference type="ARBA" id="ARBA00023002"/>
    </source>
</evidence>
<evidence type="ECO:0000256" key="3">
    <source>
        <dbReference type="ARBA" id="ARBA00022723"/>
    </source>
</evidence>
<dbReference type="PROSITE" id="PS00086">
    <property type="entry name" value="CYTOCHROME_P450"/>
    <property type="match status" value="1"/>
</dbReference>
<keyword evidence="5 7" id="KW-0408">Iron</keyword>
<dbReference type="EMBL" id="JAZHOG010000008">
    <property type="protein sequence ID" value="MEJ8568583.1"/>
    <property type="molecule type" value="Genomic_DNA"/>
</dbReference>
<evidence type="ECO:0000313" key="10">
    <source>
        <dbReference type="Proteomes" id="UP001359886"/>
    </source>
</evidence>
<dbReference type="InterPro" id="IPR036396">
    <property type="entry name" value="Cyt_P450_sf"/>
</dbReference>
<dbReference type="InterPro" id="IPR001128">
    <property type="entry name" value="Cyt_P450"/>
</dbReference>
<evidence type="ECO:0000256" key="2">
    <source>
        <dbReference type="ARBA" id="ARBA00022617"/>
    </source>
</evidence>
<reference evidence="9 10" key="1">
    <citation type="submission" date="2024-02" db="EMBL/GenBank/DDBJ databases">
        <title>A novel Wenzhouxiangellaceae bacterium, isolated from coastal sediments.</title>
        <authorList>
            <person name="Du Z.-J."/>
            <person name="Ye Y.-Q."/>
            <person name="Zhang X.-Y."/>
        </authorList>
    </citation>
    <scope>NUCLEOTIDE SEQUENCE [LARGE SCALE GENOMIC DNA]</scope>
    <source>
        <strain evidence="9 10">CH-27</strain>
    </source>
</reference>
<dbReference type="Pfam" id="PF00067">
    <property type="entry name" value="p450"/>
    <property type="match status" value="1"/>
</dbReference>
<evidence type="ECO:0000256" key="8">
    <source>
        <dbReference type="SAM" id="MobiDB-lite"/>
    </source>
</evidence>
<comment type="caution">
    <text evidence="9">The sequence shown here is derived from an EMBL/GenBank/DDBJ whole genome shotgun (WGS) entry which is preliminary data.</text>
</comment>
<dbReference type="PANTHER" id="PTHR46696">
    <property type="entry name" value="P450, PUTATIVE (EUROFUNG)-RELATED"/>
    <property type="match status" value="1"/>
</dbReference>
<dbReference type="PANTHER" id="PTHR46696:SF3">
    <property type="entry name" value="PULCHERRIMINIC ACID SYNTHASE"/>
    <property type="match status" value="1"/>
</dbReference>
<dbReference type="GO" id="GO:0016705">
    <property type="term" value="F:oxidoreductase activity, acting on paired donors, with incorporation or reduction of molecular oxygen"/>
    <property type="evidence" value="ECO:0007669"/>
    <property type="project" value="InterPro"/>
</dbReference>
<name>A0AAW9RED9_9GAMM</name>
<accession>A0AAW9RED9</accession>
<dbReference type="Gene3D" id="1.10.630.10">
    <property type="entry name" value="Cytochrome P450"/>
    <property type="match status" value="1"/>
</dbReference>
<organism evidence="9 10">
    <name type="scientific">Elongatibacter sediminis</name>
    <dbReference type="NCBI Taxonomy" id="3119006"/>
    <lineage>
        <taxon>Bacteria</taxon>
        <taxon>Pseudomonadati</taxon>
        <taxon>Pseudomonadota</taxon>
        <taxon>Gammaproteobacteria</taxon>
        <taxon>Chromatiales</taxon>
        <taxon>Wenzhouxiangellaceae</taxon>
        <taxon>Elongatibacter</taxon>
    </lineage>
</organism>
<evidence type="ECO:0000256" key="7">
    <source>
        <dbReference type="RuleBase" id="RU000461"/>
    </source>
</evidence>
<dbReference type="AlphaFoldDB" id="A0AAW9RED9"/>
<dbReference type="GO" id="GO:0005506">
    <property type="term" value="F:iron ion binding"/>
    <property type="evidence" value="ECO:0007669"/>
    <property type="project" value="InterPro"/>
</dbReference>
<keyword evidence="4 7" id="KW-0560">Oxidoreductase</keyword>
<dbReference type="GO" id="GO:0020037">
    <property type="term" value="F:heme binding"/>
    <property type="evidence" value="ECO:0007669"/>
    <property type="project" value="InterPro"/>
</dbReference>
<dbReference type="InterPro" id="IPR017972">
    <property type="entry name" value="Cyt_P450_CS"/>
</dbReference>
<keyword evidence="3 7" id="KW-0479">Metal-binding</keyword>
<keyword evidence="6 7" id="KW-0503">Monooxygenase</keyword>
<keyword evidence="10" id="KW-1185">Reference proteome</keyword>
<dbReference type="RefSeq" id="WP_354695903.1">
    <property type="nucleotide sequence ID" value="NZ_JAZHOG010000008.1"/>
</dbReference>
<keyword evidence="2 7" id="KW-0349">Heme</keyword>